<organism evidence="1 2">
    <name type="scientific">Paramecium sonneborni</name>
    <dbReference type="NCBI Taxonomy" id="65129"/>
    <lineage>
        <taxon>Eukaryota</taxon>
        <taxon>Sar</taxon>
        <taxon>Alveolata</taxon>
        <taxon>Ciliophora</taxon>
        <taxon>Intramacronucleata</taxon>
        <taxon>Oligohymenophorea</taxon>
        <taxon>Peniculida</taxon>
        <taxon>Parameciidae</taxon>
        <taxon>Paramecium</taxon>
    </lineage>
</organism>
<protein>
    <submittedName>
        <fullName evidence="1">Uncharacterized protein</fullName>
    </submittedName>
</protein>
<comment type="caution">
    <text evidence="1">The sequence shown here is derived from an EMBL/GenBank/DDBJ whole genome shotgun (WGS) entry which is preliminary data.</text>
</comment>
<accession>A0A8S1PZY7</accession>
<dbReference type="EMBL" id="CAJJDN010000090">
    <property type="protein sequence ID" value="CAD8108083.1"/>
    <property type="molecule type" value="Genomic_DNA"/>
</dbReference>
<reference evidence="1" key="1">
    <citation type="submission" date="2021-01" db="EMBL/GenBank/DDBJ databases">
        <authorList>
            <consortium name="Genoscope - CEA"/>
            <person name="William W."/>
        </authorList>
    </citation>
    <scope>NUCLEOTIDE SEQUENCE</scope>
</reference>
<dbReference type="OrthoDB" id="290204at2759"/>
<proteinExistence type="predicted"/>
<sequence>MKSEHQSLLLTKREEFRFSIRKERLEDLFNQNRKKSHMNNEADPLIEIPSFSESQELHKYLIDGEFSQQKLLKAANDKQLLNKLFLSAQVSDYYSITILGNICTKQNLEECEILFLNQLKLAKQRKDIRMIDNIFDALNSVCTQELTRKQLEYLLNDNLIAIVNQILKENQHEIYTDDEFKMIKSGTELLCRFFNQFRVFSEEELTEIIQKYNQEIRYTFYLMKQLLPLQLQYPKVTFMFIKNLIQIISLDPDIANDLDNQTLQICVQLLDCSQNPILISIILRFMIGISAFKDEKFVQRIFFLKGHDIVKQYINHESLIIRQGSIKLLANFTNVDSENLQKEIVSDLPFIAEVVQNFQNTEKTDENYLRLIYGITFNCMAYTSTELIQDLRVFQIVRIKFLQEEPEETENIIIYLKVLYTLICYYQAYCIDDTELEQKLESLLNHQNEDLVKLADETLDLIVSKQEQCMNE</sequence>
<dbReference type="AlphaFoldDB" id="A0A8S1PZY7"/>
<evidence type="ECO:0000313" key="2">
    <source>
        <dbReference type="Proteomes" id="UP000692954"/>
    </source>
</evidence>
<name>A0A8S1PZY7_9CILI</name>
<gene>
    <name evidence="1" type="ORF">PSON_ATCC_30995.1.T0900120</name>
</gene>
<dbReference type="Proteomes" id="UP000692954">
    <property type="component" value="Unassembled WGS sequence"/>
</dbReference>
<evidence type="ECO:0000313" key="1">
    <source>
        <dbReference type="EMBL" id="CAD8108083.1"/>
    </source>
</evidence>
<keyword evidence="2" id="KW-1185">Reference proteome</keyword>